<dbReference type="CDD" id="cd21905">
    <property type="entry name" value="PUA_TruB_thermotogae"/>
    <property type="match status" value="1"/>
</dbReference>
<protein>
    <recommendedName>
        <fullName evidence="5">tRNA pseudouridine synthase B</fullName>
        <ecNumber evidence="5">5.4.99.25</ecNumber>
    </recommendedName>
    <alternativeName>
        <fullName evidence="5">tRNA pseudouridine(55) synthase</fullName>
        <shortName evidence="5">Psi55 synthase</shortName>
    </alternativeName>
    <alternativeName>
        <fullName evidence="5">tRNA pseudouridylate synthase</fullName>
    </alternativeName>
    <alternativeName>
        <fullName evidence="5">tRNA-uridine isomerase</fullName>
    </alternativeName>
</protein>
<evidence type="ECO:0000313" key="8">
    <source>
        <dbReference type="EMBL" id="SHH45273.1"/>
    </source>
</evidence>
<evidence type="ECO:0000256" key="1">
    <source>
        <dbReference type="ARBA" id="ARBA00000385"/>
    </source>
</evidence>
<dbReference type="PANTHER" id="PTHR13767">
    <property type="entry name" value="TRNA-PSEUDOURIDINE SYNTHASE"/>
    <property type="match status" value="1"/>
</dbReference>
<dbReference type="InterPro" id="IPR020103">
    <property type="entry name" value="PsdUridine_synth_cat_dom_sf"/>
</dbReference>
<evidence type="ECO:0000259" key="6">
    <source>
        <dbReference type="Pfam" id="PF01509"/>
    </source>
</evidence>
<dbReference type="GO" id="GO:0003723">
    <property type="term" value="F:RNA binding"/>
    <property type="evidence" value="ECO:0007669"/>
    <property type="project" value="InterPro"/>
</dbReference>
<proteinExistence type="inferred from homology"/>
<dbReference type="InterPro" id="IPR036974">
    <property type="entry name" value="PUA_sf"/>
</dbReference>
<comment type="function">
    <text evidence="5">Responsible for synthesis of pseudouridine from uracil-55 in the psi GC loop of transfer RNAs.</text>
</comment>
<dbReference type="EMBL" id="FQXN01000004">
    <property type="protein sequence ID" value="SHH45273.1"/>
    <property type="molecule type" value="Genomic_DNA"/>
</dbReference>
<dbReference type="GO" id="GO:0031119">
    <property type="term" value="P:tRNA pseudouridine synthesis"/>
    <property type="evidence" value="ECO:0007669"/>
    <property type="project" value="UniProtKB-UniRule"/>
</dbReference>
<evidence type="ECO:0000313" key="9">
    <source>
        <dbReference type="Proteomes" id="UP000242592"/>
    </source>
</evidence>
<reference evidence="9" key="1">
    <citation type="submission" date="2016-11" db="EMBL/GenBank/DDBJ databases">
        <authorList>
            <person name="Varghese N."/>
            <person name="Submissions S."/>
        </authorList>
    </citation>
    <scope>NUCLEOTIDE SEQUENCE [LARGE SCALE GENOMIC DNA]</scope>
    <source>
        <strain evidence="9">DSM 15807</strain>
    </source>
</reference>
<dbReference type="HAMAP" id="MF_01080">
    <property type="entry name" value="TruB_bact"/>
    <property type="match status" value="1"/>
</dbReference>
<gene>
    <name evidence="5" type="primary">truB</name>
    <name evidence="8" type="ORF">SAMN02745199_1147</name>
</gene>
<organism evidence="8 9">
    <name type="scientific">Thermosipho atlanticus DSM 15807</name>
    <dbReference type="NCBI Taxonomy" id="1123380"/>
    <lineage>
        <taxon>Bacteria</taxon>
        <taxon>Thermotogati</taxon>
        <taxon>Thermotogota</taxon>
        <taxon>Thermotogae</taxon>
        <taxon>Thermotogales</taxon>
        <taxon>Fervidobacteriaceae</taxon>
        <taxon>Thermosipho</taxon>
    </lineage>
</organism>
<name>A0A1M5T4H2_9BACT</name>
<evidence type="ECO:0000259" key="7">
    <source>
        <dbReference type="Pfam" id="PF16198"/>
    </source>
</evidence>
<accession>A0A1M5T4H2</accession>
<dbReference type="OrthoDB" id="9802309at2"/>
<feature type="domain" description="tRNA pseudouridylate synthase B C-terminal" evidence="7">
    <location>
        <begin position="171"/>
        <end position="225"/>
    </location>
</feature>
<dbReference type="InterPro" id="IPR032819">
    <property type="entry name" value="TruB_C"/>
</dbReference>
<dbReference type="InterPro" id="IPR014780">
    <property type="entry name" value="tRNA_psdUridine_synth_TruB"/>
</dbReference>
<evidence type="ECO:0000256" key="5">
    <source>
        <dbReference type="HAMAP-Rule" id="MF_01080"/>
    </source>
</evidence>
<dbReference type="Gene3D" id="3.30.2350.10">
    <property type="entry name" value="Pseudouridine synthase"/>
    <property type="match status" value="1"/>
</dbReference>
<dbReference type="SUPFAM" id="SSF88697">
    <property type="entry name" value="PUA domain-like"/>
    <property type="match status" value="1"/>
</dbReference>
<evidence type="ECO:0000256" key="4">
    <source>
        <dbReference type="ARBA" id="ARBA00023235"/>
    </source>
</evidence>
<dbReference type="InterPro" id="IPR015947">
    <property type="entry name" value="PUA-like_sf"/>
</dbReference>
<comment type="similarity">
    <text evidence="2 5">Belongs to the pseudouridine synthase TruB family. Type 1 subfamily.</text>
</comment>
<dbReference type="Gene3D" id="2.30.130.10">
    <property type="entry name" value="PUA domain"/>
    <property type="match status" value="1"/>
</dbReference>
<dbReference type="SUPFAM" id="SSF55120">
    <property type="entry name" value="Pseudouridine synthase"/>
    <property type="match status" value="1"/>
</dbReference>
<dbReference type="RefSeq" id="WP_073073329.1">
    <property type="nucleotide sequence ID" value="NZ_FQXN01000004.1"/>
</dbReference>
<feature type="domain" description="Pseudouridine synthase II N-terminal" evidence="6">
    <location>
        <begin position="23"/>
        <end position="170"/>
    </location>
</feature>
<dbReference type="GO" id="GO:0160148">
    <property type="term" value="F:tRNA pseudouridine(55) synthase activity"/>
    <property type="evidence" value="ECO:0007669"/>
    <property type="project" value="UniProtKB-EC"/>
</dbReference>
<dbReference type="Proteomes" id="UP000242592">
    <property type="component" value="Unassembled WGS sequence"/>
</dbReference>
<dbReference type="PROSITE" id="PS50890">
    <property type="entry name" value="PUA"/>
    <property type="match status" value="1"/>
</dbReference>
<dbReference type="InterPro" id="IPR002501">
    <property type="entry name" value="PsdUridine_synth_N"/>
</dbReference>
<dbReference type="Pfam" id="PF16198">
    <property type="entry name" value="TruB_C_2"/>
    <property type="match status" value="1"/>
</dbReference>
<dbReference type="Pfam" id="PF01509">
    <property type="entry name" value="TruB_N"/>
    <property type="match status" value="1"/>
</dbReference>
<keyword evidence="3 5" id="KW-0819">tRNA processing</keyword>
<dbReference type="GO" id="GO:1990481">
    <property type="term" value="P:mRNA pseudouridine synthesis"/>
    <property type="evidence" value="ECO:0007669"/>
    <property type="project" value="TreeGrafter"/>
</dbReference>
<feature type="active site" description="Nucleophile" evidence="5">
    <location>
        <position position="38"/>
    </location>
</feature>
<dbReference type="CDD" id="cd02573">
    <property type="entry name" value="PseudoU_synth_EcTruB"/>
    <property type="match status" value="1"/>
</dbReference>
<sequence length="310" mass="35613">MNGILNIFKPKGMTSHDVIDELRRKLNIRKVGHAGTLDPFAEGVLIVGVGPSTRLLEYFKNLKKRYFVKAILGVITETYDITGEVQEERECRKNEKEIESVINSFKGKYLQVPPAYSAKKYKGKKLYELARKGKIISLPPKEVEIFEIKNITIEKPYFSFEVEVSPGTYIRSLCMDIGYKLSCGATTVELIRTRVGDFRVEDSLNPFENSGGKIKEQIIPVEQVLKLPKVNIYKDYVEKIFNGIQPTLEFIKEIKDDFKKNDDVMIMCDNKLIAIARAERNSSFFETLITKNRLKERVFTLKKVFKGAEF</sequence>
<evidence type="ECO:0000256" key="2">
    <source>
        <dbReference type="ARBA" id="ARBA00005642"/>
    </source>
</evidence>
<evidence type="ECO:0000256" key="3">
    <source>
        <dbReference type="ARBA" id="ARBA00022694"/>
    </source>
</evidence>
<dbReference type="AlphaFoldDB" id="A0A1M5T4H2"/>
<dbReference type="STRING" id="1123380.SAMN02745199_1147"/>
<comment type="catalytic activity">
    <reaction evidence="1 5">
        <text>uridine(55) in tRNA = pseudouridine(55) in tRNA</text>
        <dbReference type="Rhea" id="RHEA:42532"/>
        <dbReference type="Rhea" id="RHEA-COMP:10101"/>
        <dbReference type="Rhea" id="RHEA-COMP:10102"/>
        <dbReference type="ChEBI" id="CHEBI:65314"/>
        <dbReference type="ChEBI" id="CHEBI:65315"/>
        <dbReference type="EC" id="5.4.99.25"/>
    </reaction>
</comment>
<dbReference type="EC" id="5.4.99.25" evidence="5"/>
<keyword evidence="4 5" id="KW-0413">Isomerase</keyword>
<keyword evidence="9" id="KW-1185">Reference proteome</keyword>
<dbReference type="NCBIfam" id="TIGR00431">
    <property type="entry name" value="TruB"/>
    <property type="match status" value="1"/>
</dbReference>
<dbReference type="PANTHER" id="PTHR13767:SF2">
    <property type="entry name" value="PSEUDOURIDYLATE SYNTHASE TRUB1"/>
    <property type="match status" value="1"/>
</dbReference>